<reference evidence="2" key="1">
    <citation type="submission" date="2018-06" db="EMBL/GenBank/DDBJ databases">
        <authorList>
            <person name="Zhirakovskaya E."/>
        </authorList>
    </citation>
    <scope>NUCLEOTIDE SEQUENCE</scope>
</reference>
<evidence type="ECO:0000256" key="1">
    <source>
        <dbReference type="SAM" id="MobiDB-lite"/>
    </source>
</evidence>
<dbReference type="Pfam" id="PF22352">
    <property type="entry name" value="K319L-like_PKD"/>
    <property type="match status" value="1"/>
</dbReference>
<dbReference type="AlphaFoldDB" id="A0A3B1AAG5"/>
<proteinExistence type="predicted"/>
<dbReference type="Gene3D" id="2.60.40.10">
    <property type="entry name" value="Immunoglobulins"/>
    <property type="match status" value="1"/>
</dbReference>
<dbReference type="EMBL" id="UOFR01000039">
    <property type="protein sequence ID" value="VAW96607.1"/>
    <property type="molecule type" value="Genomic_DNA"/>
</dbReference>
<evidence type="ECO:0008006" key="3">
    <source>
        <dbReference type="Google" id="ProtNLM"/>
    </source>
</evidence>
<feature type="region of interest" description="Disordered" evidence="1">
    <location>
        <begin position="38"/>
        <end position="62"/>
    </location>
</feature>
<gene>
    <name evidence="2" type="ORF">MNBD_GAMMA21-467</name>
</gene>
<sequence>MEHIKYNINHRHFSLTTKWHWQLVILLVATTLSGCGGGGSGSGGEEITNTLPTANAGSDRPAVGGTVVQLSGTGTDAEGAVTFSWTQTSGSTVTLSATDIANPVFTAPLVAVTEVFRFMLTVTDSDGASVTDTVVITVTVAGGGGGGTASSSYLFYSNSLNAVDPAAAASPTLIESADNIVASSFGIVSSAEIIKTGNYDSITKLITNMGSYVVVYANTDGRLYRVSALKSGSLSPIQVSSESQADQMCLGAMHGSAGRTDLANVENSQYLYLLSGVDNICGTSDDVWKMIRIGMSATEAPVLAKHPVTDLVDLSTGALSGWLVQDGNSLSRCDVNFANCAAIAPVATLVEHRLNIKDTDERFLLEIDDQLFVYNGIDNTLSSAVFTRSAGTFNSPAVSDGVNVYFGNGTSVYSFPADGSMVATELVAEASDIQRLELTSNNVVYQIGTSGLGREIKTVAKTGGTPLSLAIATGADDLFLVFEAGGNLYYNIRSSSVIPGDVTLTPIVAGVVDVNGNNRVETSSASWVGGVYSTTFDLTKGGSESVLITKVFRAEGFNLGGSSDGFAGAALISVDSVTAVDGVTMGTMPGGERLINVFCFGAENNALCGVFIGLSPTAVPSPLPFQNDLFYVNATTANSLTRVTSTPDENEMPLLN</sequence>
<protein>
    <recommendedName>
        <fullName evidence="3">Chitinase</fullName>
    </recommendedName>
</protein>
<dbReference type="PROSITE" id="PS51257">
    <property type="entry name" value="PROKAR_LIPOPROTEIN"/>
    <property type="match status" value="1"/>
</dbReference>
<organism evidence="2">
    <name type="scientific">hydrothermal vent metagenome</name>
    <dbReference type="NCBI Taxonomy" id="652676"/>
    <lineage>
        <taxon>unclassified sequences</taxon>
        <taxon>metagenomes</taxon>
        <taxon>ecological metagenomes</taxon>
    </lineage>
</organism>
<dbReference type="InterPro" id="IPR013783">
    <property type="entry name" value="Ig-like_fold"/>
</dbReference>
<dbReference type="SUPFAM" id="SSF49299">
    <property type="entry name" value="PKD domain"/>
    <property type="match status" value="1"/>
</dbReference>
<name>A0A3B1AAG5_9ZZZZ</name>
<accession>A0A3B1AAG5</accession>
<evidence type="ECO:0000313" key="2">
    <source>
        <dbReference type="EMBL" id="VAW96607.1"/>
    </source>
</evidence>
<dbReference type="InterPro" id="IPR035986">
    <property type="entry name" value="PKD_dom_sf"/>
</dbReference>
<feature type="compositionally biased region" description="Polar residues" evidence="1">
    <location>
        <begin position="47"/>
        <end position="56"/>
    </location>
</feature>